<dbReference type="RefSeq" id="WP_159172724.1">
    <property type="nucleotide sequence ID" value="NZ_LR732308.1"/>
</dbReference>
<organism evidence="1 2">
    <name type="scientific">Exiguobacterium oxidotolerans</name>
    <dbReference type="NCBI Taxonomy" id="223958"/>
    <lineage>
        <taxon>Bacteria</taxon>
        <taxon>Bacillati</taxon>
        <taxon>Bacillota</taxon>
        <taxon>Bacilli</taxon>
        <taxon>Bacillales</taxon>
        <taxon>Bacillales Family XII. Incertae Sedis</taxon>
        <taxon>Exiguobacterium</taxon>
    </lineage>
</organism>
<gene>
    <name evidence="1" type="ORF">EXIGUO9Y_110060</name>
</gene>
<evidence type="ECO:0000313" key="2">
    <source>
        <dbReference type="Proteomes" id="UP000439752"/>
    </source>
</evidence>
<protein>
    <submittedName>
        <fullName evidence="1">Uncharacterized protein</fullName>
    </submittedName>
</protein>
<accession>A0A653I2U1</accession>
<dbReference type="EMBL" id="CABWKQ010000003">
    <property type="protein sequence ID" value="VWX33254.1"/>
    <property type="molecule type" value="Genomic_DNA"/>
</dbReference>
<evidence type="ECO:0000313" key="1">
    <source>
        <dbReference type="EMBL" id="VWX33254.1"/>
    </source>
</evidence>
<keyword evidence="2" id="KW-1185">Reference proteome</keyword>
<proteinExistence type="predicted"/>
<dbReference type="Proteomes" id="UP000439752">
    <property type="component" value="Unassembled WGS sequence"/>
</dbReference>
<reference evidence="1 2" key="1">
    <citation type="submission" date="2019-10" db="EMBL/GenBank/DDBJ databases">
        <authorList>
            <person name="Karimi E."/>
        </authorList>
    </citation>
    <scope>NUCLEOTIDE SEQUENCE [LARGE SCALE GENOMIC DNA]</scope>
    <source>
        <strain evidence="1">Exiguobacterium sp. 9Y</strain>
    </source>
</reference>
<name>A0A653I2U1_9BACL</name>
<sequence length="354" mass="40361">MPSRMTLHERRKKRNQRLLIIAIILLLVAGGVWGYVSQIKPAAERERTEAVFVKAVKDQDRATFQKLVYEDEQVVSIAEANRLMKWFQAEDGRLSRAAAEIKVDQQNYPEPTAEKNEQDLFELKKTAGRFWYDEYVLHLNKQLLQVTSDVAETTVFIDDEEVGVQDGEPLKIKRFPGEYDVLASVEANGKTGRDRQTVQLGDEKTTEVTFKLAEQIKPDVTEQYGLDIEKLLETEVKARTGKSIDAMTAYLDKNRSSVEKEFGPPASNVANRAVYDGFEVTYANSDVKSIMIDLNKTPSELEAVAGKPESKSNESIGTVWEYPTSFFEDILGWLNLRSEKRVIERSDKMWLELH</sequence>
<dbReference type="AlphaFoldDB" id="A0A653I2U1"/>